<proteinExistence type="predicted"/>
<gene>
    <name evidence="1" type="ORF">BU16DRAFT_587252</name>
</gene>
<dbReference type="EMBL" id="MU004181">
    <property type="protein sequence ID" value="KAF2502154.1"/>
    <property type="molecule type" value="Genomic_DNA"/>
</dbReference>
<protein>
    <submittedName>
        <fullName evidence="1">Uncharacterized protein</fullName>
    </submittedName>
</protein>
<name>A0A6A6RCH3_9PEZI</name>
<dbReference type="AlphaFoldDB" id="A0A6A6RCH3"/>
<accession>A0A6A6RCH3</accession>
<dbReference type="Proteomes" id="UP000799750">
    <property type="component" value="Unassembled WGS sequence"/>
</dbReference>
<organism evidence="1 2">
    <name type="scientific">Lophium mytilinum</name>
    <dbReference type="NCBI Taxonomy" id="390894"/>
    <lineage>
        <taxon>Eukaryota</taxon>
        <taxon>Fungi</taxon>
        <taxon>Dikarya</taxon>
        <taxon>Ascomycota</taxon>
        <taxon>Pezizomycotina</taxon>
        <taxon>Dothideomycetes</taxon>
        <taxon>Pleosporomycetidae</taxon>
        <taxon>Mytilinidiales</taxon>
        <taxon>Mytilinidiaceae</taxon>
        <taxon>Lophium</taxon>
    </lineage>
</organism>
<keyword evidence="2" id="KW-1185">Reference proteome</keyword>
<evidence type="ECO:0000313" key="1">
    <source>
        <dbReference type="EMBL" id="KAF2502154.1"/>
    </source>
</evidence>
<reference evidence="1" key="1">
    <citation type="journal article" date="2020" name="Stud. Mycol.">
        <title>101 Dothideomycetes genomes: a test case for predicting lifestyles and emergence of pathogens.</title>
        <authorList>
            <person name="Haridas S."/>
            <person name="Albert R."/>
            <person name="Binder M."/>
            <person name="Bloem J."/>
            <person name="Labutti K."/>
            <person name="Salamov A."/>
            <person name="Andreopoulos B."/>
            <person name="Baker S."/>
            <person name="Barry K."/>
            <person name="Bills G."/>
            <person name="Bluhm B."/>
            <person name="Cannon C."/>
            <person name="Castanera R."/>
            <person name="Culley D."/>
            <person name="Daum C."/>
            <person name="Ezra D."/>
            <person name="Gonzalez J."/>
            <person name="Henrissat B."/>
            <person name="Kuo A."/>
            <person name="Liang C."/>
            <person name="Lipzen A."/>
            <person name="Lutzoni F."/>
            <person name="Magnuson J."/>
            <person name="Mondo S."/>
            <person name="Nolan M."/>
            <person name="Ohm R."/>
            <person name="Pangilinan J."/>
            <person name="Park H.-J."/>
            <person name="Ramirez L."/>
            <person name="Alfaro M."/>
            <person name="Sun H."/>
            <person name="Tritt A."/>
            <person name="Yoshinaga Y."/>
            <person name="Zwiers L.-H."/>
            <person name="Turgeon B."/>
            <person name="Goodwin S."/>
            <person name="Spatafora J."/>
            <person name="Crous P."/>
            <person name="Grigoriev I."/>
        </authorList>
    </citation>
    <scope>NUCLEOTIDE SEQUENCE</scope>
    <source>
        <strain evidence="1">CBS 269.34</strain>
    </source>
</reference>
<sequence>MKSLPSAPEGQPPLLTCPPEIIDKISKFLFESSEDGNGRTSLLALRSTCQDMYNKSLHAFATRYACEWKGVFGKNTITSSVEVFKSKELASHVKKITIGHVSYEMVEHIYKAEAVLEPFQSRRERRRAREARASSKIEGEDLRRYEYDLVSSYISGTHTEAMAELLTLLPALESVCIDDSPKILEYRPETWEKLLFPFGRNLTTYSMKGWNCRTCYRLGRKSEAKQCMHLHELTMAFDALLKAKKQPTTLALTLKDLQSSHIDAFLHFPATEFQVYHIVLSDLRKLTVDIARRGYQKDWRGPSQTELWRNEELSIKLEPYFDVDIFTRIILATTKLEHLNISYNFSHMPIECVSGLFTRLQLPALKTIHLHDMTVDKTDLAGFLRRHARCLEEVIFEKLILTDPALRPHPVHTHDGILVPGNVVLKSTVEDKGWMVILNELQSMLRLKKIFVFALVQAEASPYTPGRRPGTGEIILFDVDEDTREYLSIVDLLSRAGTTDDNSNGIGRKVTGLGEVKQALNAMLKDMWVATKNWLHI</sequence>
<evidence type="ECO:0000313" key="2">
    <source>
        <dbReference type="Proteomes" id="UP000799750"/>
    </source>
</evidence>